<dbReference type="PANTHER" id="PTHR48111">
    <property type="entry name" value="REGULATOR OF RPOS"/>
    <property type="match status" value="1"/>
</dbReference>
<dbReference type="AlphaFoldDB" id="A0A4R8IFR2"/>
<dbReference type="PROSITE" id="PS50110">
    <property type="entry name" value="RESPONSE_REGULATORY"/>
    <property type="match status" value="1"/>
</dbReference>
<dbReference type="InterPro" id="IPR011006">
    <property type="entry name" value="CheY-like_superfamily"/>
</dbReference>
<keyword evidence="2" id="KW-0902">Two-component regulatory system</keyword>
<evidence type="ECO:0000256" key="3">
    <source>
        <dbReference type="ARBA" id="ARBA00023015"/>
    </source>
</evidence>
<keyword evidence="1 6" id="KW-0597">Phosphoprotein</keyword>
<evidence type="ECO:0000256" key="1">
    <source>
        <dbReference type="ARBA" id="ARBA00022553"/>
    </source>
</evidence>
<evidence type="ECO:0000313" key="8">
    <source>
        <dbReference type="EMBL" id="TDX99365.1"/>
    </source>
</evidence>
<dbReference type="SMART" id="SM00448">
    <property type="entry name" value="REC"/>
    <property type="match status" value="1"/>
</dbReference>
<dbReference type="GO" id="GO:0006355">
    <property type="term" value="P:regulation of DNA-templated transcription"/>
    <property type="evidence" value="ECO:0007669"/>
    <property type="project" value="TreeGrafter"/>
</dbReference>
<evidence type="ECO:0000313" key="9">
    <source>
        <dbReference type="Proteomes" id="UP000294914"/>
    </source>
</evidence>
<dbReference type="GO" id="GO:0005829">
    <property type="term" value="C:cytosol"/>
    <property type="evidence" value="ECO:0007669"/>
    <property type="project" value="TreeGrafter"/>
</dbReference>
<keyword evidence="5" id="KW-0804">Transcription</keyword>
<dbReference type="GO" id="GO:0000156">
    <property type="term" value="F:phosphorelay response regulator activity"/>
    <property type="evidence" value="ECO:0007669"/>
    <property type="project" value="TreeGrafter"/>
</dbReference>
<evidence type="ECO:0000256" key="4">
    <source>
        <dbReference type="ARBA" id="ARBA00023125"/>
    </source>
</evidence>
<evidence type="ECO:0000256" key="5">
    <source>
        <dbReference type="ARBA" id="ARBA00023163"/>
    </source>
</evidence>
<dbReference type="InterPro" id="IPR001789">
    <property type="entry name" value="Sig_transdc_resp-reg_receiver"/>
</dbReference>
<dbReference type="GO" id="GO:0000976">
    <property type="term" value="F:transcription cis-regulatory region binding"/>
    <property type="evidence" value="ECO:0007669"/>
    <property type="project" value="TreeGrafter"/>
</dbReference>
<dbReference type="InterPro" id="IPR039420">
    <property type="entry name" value="WalR-like"/>
</dbReference>
<dbReference type="RefSeq" id="WP_134085109.1">
    <property type="nucleotide sequence ID" value="NZ_SOQX01000008.1"/>
</dbReference>
<gene>
    <name evidence="8" type="ORF">EDC23_2578</name>
</gene>
<accession>A0A4R8IFR2</accession>
<reference evidence="8 9" key="1">
    <citation type="submission" date="2019-03" db="EMBL/GenBank/DDBJ databases">
        <title>Genomic Encyclopedia of Type Strains, Phase IV (KMG-IV): sequencing the most valuable type-strain genomes for metagenomic binning, comparative biology and taxonomic classification.</title>
        <authorList>
            <person name="Goeker M."/>
        </authorList>
    </citation>
    <scope>NUCLEOTIDE SEQUENCE [LARGE SCALE GENOMIC DNA]</scope>
    <source>
        <strain evidence="8 9">DSM 16326</strain>
    </source>
</reference>
<keyword evidence="9" id="KW-1185">Reference proteome</keyword>
<proteinExistence type="predicted"/>
<dbReference type="Gene3D" id="3.40.50.2300">
    <property type="match status" value="1"/>
</dbReference>
<sequence length="134" mass="15257">MSRAQTNHQGTLLILEKDEHTAYLLDYLLSREGYSVISTTDCEIASQLLAKIPPTSMIFLDVAFCSDGQCRFMDTLRHIPAWRDTPVLLLAEHYTMEDVSNGLQAGANDYIVQPFHHAELLKQIKRYSLKLHHA</sequence>
<dbReference type="SUPFAM" id="SSF52172">
    <property type="entry name" value="CheY-like"/>
    <property type="match status" value="1"/>
</dbReference>
<dbReference type="Proteomes" id="UP000294914">
    <property type="component" value="Unassembled WGS sequence"/>
</dbReference>
<feature type="domain" description="Response regulatory" evidence="7">
    <location>
        <begin position="11"/>
        <end position="128"/>
    </location>
</feature>
<feature type="modified residue" description="4-aspartylphosphate" evidence="6">
    <location>
        <position position="61"/>
    </location>
</feature>
<dbReference type="OrthoDB" id="9800897at2"/>
<dbReference type="PANTHER" id="PTHR48111:SF1">
    <property type="entry name" value="TWO-COMPONENT RESPONSE REGULATOR ORR33"/>
    <property type="match status" value="1"/>
</dbReference>
<evidence type="ECO:0000259" key="7">
    <source>
        <dbReference type="PROSITE" id="PS50110"/>
    </source>
</evidence>
<dbReference type="EMBL" id="SOQX01000008">
    <property type="protein sequence ID" value="TDX99365.1"/>
    <property type="molecule type" value="Genomic_DNA"/>
</dbReference>
<dbReference type="GO" id="GO:0032993">
    <property type="term" value="C:protein-DNA complex"/>
    <property type="evidence" value="ECO:0007669"/>
    <property type="project" value="TreeGrafter"/>
</dbReference>
<name>A0A4R8IFR2_9GAMM</name>
<comment type="caution">
    <text evidence="8">The sequence shown here is derived from an EMBL/GenBank/DDBJ whole genome shotgun (WGS) entry which is preliminary data.</text>
</comment>
<evidence type="ECO:0000256" key="6">
    <source>
        <dbReference type="PROSITE-ProRule" id="PRU00169"/>
    </source>
</evidence>
<dbReference type="Pfam" id="PF00072">
    <property type="entry name" value="Response_reg"/>
    <property type="match status" value="1"/>
</dbReference>
<organism evidence="8 9">
    <name type="scientific">Thiohalophilus thiocyanatoxydans</name>
    <dbReference type="NCBI Taxonomy" id="381308"/>
    <lineage>
        <taxon>Bacteria</taxon>
        <taxon>Pseudomonadati</taxon>
        <taxon>Pseudomonadota</taxon>
        <taxon>Gammaproteobacteria</taxon>
        <taxon>Thiohalomonadales</taxon>
        <taxon>Thiohalophilaceae</taxon>
        <taxon>Thiohalophilus</taxon>
    </lineage>
</organism>
<evidence type="ECO:0000256" key="2">
    <source>
        <dbReference type="ARBA" id="ARBA00023012"/>
    </source>
</evidence>
<keyword evidence="4" id="KW-0238">DNA-binding</keyword>
<keyword evidence="3" id="KW-0805">Transcription regulation</keyword>
<protein>
    <submittedName>
        <fullName evidence="8">Response regulator receiver domain-containing protein</fullName>
    </submittedName>
</protein>